<comment type="caution">
    <text evidence="3">The sequence shown here is derived from an EMBL/GenBank/DDBJ whole genome shotgun (WGS) entry which is preliminary data.</text>
</comment>
<organism evidence="3 4">
    <name type="scientific">Hoeflea prorocentri</name>
    <dbReference type="NCBI Taxonomy" id="1922333"/>
    <lineage>
        <taxon>Bacteria</taxon>
        <taxon>Pseudomonadati</taxon>
        <taxon>Pseudomonadota</taxon>
        <taxon>Alphaproteobacteria</taxon>
        <taxon>Hyphomicrobiales</taxon>
        <taxon>Rhizobiaceae</taxon>
        <taxon>Hoeflea</taxon>
    </lineage>
</organism>
<evidence type="ECO:0000313" key="3">
    <source>
        <dbReference type="EMBL" id="MDA5398756.1"/>
    </source>
</evidence>
<feature type="transmembrane region" description="Helical" evidence="2">
    <location>
        <begin position="12"/>
        <end position="32"/>
    </location>
</feature>
<gene>
    <name evidence="3" type="ORF">OQ273_09270</name>
</gene>
<reference evidence="3" key="1">
    <citation type="submission" date="2022-11" db="EMBL/GenBank/DDBJ databases">
        <title>Draft genome sequence of Hoeflea poritis E7-10 and Hoeflea prorocentri PM5-8, separated from scleractinian coral Porites lutea and marine dinoflagellate.</title>
        <authorList>
            <person name="Zhang G."/>
            <person name="Wei Q."/>
            <person name="Cai L."/>
        </authorList>
    </citation>
    <scope>NUCLEOTIDE SEQUENCE</scope>
    <source>
        <strain evidence="3">PM5-8</strain>
    </source>
</reference>
<dbReference type="EMBL" id="JAPJZI010000001">
    <property type="protein sequence ID" value="MDA5398756.1"/>
    <property type="molecule type" value="Genomic_DNA"/>
</dbReference>
<evidence type="ECO:0000313" key="4">
    <source>
        <dbReference type="Proteomes" id="UP001151234"/>
    </source>
</evidence>
<protein>
    <submittedName>
        <fullName evidence="3">Uncharacterized protein</fullName>
    </submittedName>
</protein>
<evidence type="ECO:0000256" key="1">
    <source>
        <dbReference type="SAM" id="Coils"/>
    </source>
</evidence>
<keyword evidence="2" id="KW-1133">Transmembrane helix</keyword>
<dbReference type="Proteomes" id="UP001151234">
    <property type="component" value="Unassembled WGS sequence"/>
</dbReference>
<keyword evidence="2" id="KW-0812">Transmembrane</keyword>
<keyword evidence="1" id="KW-0175">Coiled coil</keyword>
<feature type="coiled-coil region" evidence="1">
    <location>
        <begin position="36"/>
        <end position="63"/>
    </location>
</feature>
<dbReference type="RefSeq" id="WP_267990160.1">
    <property type="nucleotide sequence ID" value="NZ_JAPJZI010000001.1"/>
</dbReference>
<proteinExistence type="predicted"/>
<accession>A0A9X3ZHK0</accession>
<name>A0A9X3ZHK0_9HYPH</name>
<sequence>MSDPCKPAGLPWSSLIALCVVAASIIAAFTTLRSNVSANVSDVAEMERRMDRLEERSGDVRERLKAIEVIQQQQNQTLERILEAVER</sequence>
<dbReference type="AlphaFoldDB" id="A0A9X3ZHK0"/>
<keyword evidence="4" id="KW-1185">Reference proteome</keyword>
<keyword evidence="2" id="KW-0472">Membrane</keyword>
<evidence type="ECO:0000256" key="2">
    <source>
        <dbReference type="SAM" id="Phobius"/>
    </source>
</evidence>